<organism evidence="2 3">
    <name type="scientific">Pseudoalteromonas luteoviolacea CPMOR-1</name>
    <dbReference type="NCBI Taxonomy" id="1365248"/>
    <lineage>
        <taxon>Bacteria</taxon>
        <taxon>Pseudomonadati</taxon>
        <taxon>Pseudomonadota</taxon>
        <taxon>Gammaproteobacteria</taxon>
        <taxon>Alteromonadales</taxon>
        <taxon>Pseudoalteromonadaceae</taxon>
        <taxon>Pseudoalteromonas</taxon>
    </lineage>
</organism>
<gene>
    <name evidence="2" type="ORF">N473_04865</name>
</gene>
<evidence type="ECO:0000256" key="1">
    <source>
        <dbReference type="ARBA" id="ARBA00043985"/>
    </source>
</evidence>
<name>A0A161YDD9_9GAMM</name>
<dbReference type="PANTHER" id="PTHR31088:SF6">
    <property type="entry name" value="PHAGE SHOCK PROTEIN A"/>
    <property type="match status" value="1"/>
</dbReference>
<accession>A0A161YDD9</accession>
<comment type="similarity">
    <text evidence="1">Belongs to the PspA/Vipp/IM30 family.</text>
</comment>
<dbReference type="EMBL" id="AUYC01000084">
    <property type="protein sequence ID" value="KZN58074.1"/>
    <property type="molecule type" value="Genomic_DNA"/>
</dbReference>
<protein>
    <submittedName>
        <fullName evidence="2">Uncharacterized protein</fullName>
    </submittedName>
</protein>
<comment type="caution">
    <text evidence="2">The sequence shown here is derived from an EMBL/GenBank/DDBJ whole genome shotgun (WGS) entry which is preliminary data.</text>
</comment>
<evidence type="ECO:0000313" key="2">
    <source>
        <dbReference type="EMBL" id="KZN58074.1"/>
    </source>
</evidence>
<proteinExistence type="inferred from homology"/>
<dbReference type="AlphaFoldDB" id="A0A161YDD9"/>
<dbReference type="RefSeq" id="WP_063370022.1">
    <property type="nucleotide sequence ID" value="NZ_AUYC01000084.1"/>
</dbReference>
<sequence>MALIDRIEDLIKSEFNTLLGKSTQSDTYDGTSTGIEAASATQALIAQLKAEIVTTRGQAFDCEQTIVQWYEKAQYALTKGREDLARAALQERYGCQTRLTVMHSHIEKLSHTLYKLESDYAILQARQPSSSQSQTLKEECLRSRLKLKQALSTPVMQNLTMHISEWERKLAQTESQASLAVGSQSDKALRELNKLIKNEKVAAMLQSLKSKVTPEPANNRPSI</sequence>
<dbReference type="Proteomes" id="UP000076486">
    <property type="component" value="Unassembled WGS sequence"/>
</dbReference>
<dbReference type="InterPro" id="IPR007157">
    <property type="entry name" value="PspA_VIPP1"/>
</dbReference>
<dbReference type="PATRIC" id="fig|1365248.3.peg.4943"/>
<dbReference type="PANTHER" id="PTHR31088">
    <property type="entry name" value="MEMBRANE-ASSOCIATED PROTEIN VIPP1, CHLOROPLASTIC"/>
    <property type="match status" value="1"/>
</dbReference>
<reference evidence="2 3" key="1">
    <citation type="submission" date="2013-07" db="EMBL/GenBank/DDBJ databases">
        <title>Comparative Genomic and Metabolomic Analysis of Twelve Strains of Pseudoalteromonas luteoviolacea.</title>
        <authorList>
            <person name="Vynne N.G."/>
            <person name="Mansson M."/>
            <person name="Gram L."/>
        </authorList>
    </citation>
    <scope>NUCLEOTIDE SEQUENCE [LARGE SCALE GENOMIC DNA]</scope>
    <source>
        <strain evidence="2 3">CPMOR-1</strain>
    </source>
</reference>
<evidence type="ECO:0000313" key="3">
    <source>
        <dbReference type="Proteomes" id="UP000076486"/>
    </source>
</evidence>